<keyword evidence="1" id="KW-0472">Membrane</keyword>
<proteinExistence type="predicted"/>
<keyword evidence="3" id="KW-1185">Reference proteome</keyword>
<organism evidence="2 3">
    <name type="scientific">Candidatus Nitrosotenuis cloacae</name>
    <dbReference type="NCBI Taxonomy" id="1603555"/>
    <lineage>
        <taxon>Archaea</taxon>
        <taxon>Nitrososphaerota</taxon>
        <taxon>Candidatus Nitrosotenuis</taxon>
    </lineage>
</organism>
<evidence type="ECO:0000313" key="3">
    <source>
        <dbReference type="Proteomes" id="UP000266745"/>
    </source>
</evidence>
<dbReference type="GeneID" id="24874803"/>
<accession>A0A3G1B529</accession>
<keyword evidence="1" id="KW-1133">Transmembrane helix</keyword>
<feature type="transmembrane region" description="Helical" evidence="1">
    <location>
        <begin position="6"/>
        <end position="25"/>
    </location>
</feature>
<keyword evidence="1" id="KW-0812">Transmembrane</keyword>
<gene>
    <name evidence="2" type="ORF">SU86_000235</name>
</gene>
<dbReference type="RefSeq" id="WP_048187439.1">
    <property type="nucleotide sequence ID" value="NZ_CP011097.1"/>
</dbReference>
<dbReference type="AlphaFoldDB" id="A0A3G1B529"/>
<evidence type="ECO:0000256" key="1">
    <source>
        <dbReference type="SAM" id="Phobius"/>
    </source>
</evidence>
<sequence>MKSKTTYLAIAVGIGIIALAIFFTYSADQAKNRGQYYGDSLKSIQEEIKQTQTEFYSKKTMLDESTITIQDFVSFGNTHIQKMKEILTKYDTLSPPETFVKSTELFKASTQKQIESDESLIEWIATNDTSHRIRSDLLLQESFENEMAALASFNQAKNNAGQN</sequence>
<dbReference type="OrthoDB" id="10547at2157"/>
<name>A0A3G1B529_9ARCH</name>
<dbReference type="EMBL" id="CP011097">
    <property type="protein sequence ID" value="AJZ75081.1"/>
    <property type="molecule type" value="Genomic_DNA"/>
</dbReference>
<evidence type="ECO:0000313" key="2">
    <source>
        <dbReference type="EMBL" id="AJZ75081.1"/>
    </source>
</evidence>
<dbReference type="Proteomes" id="UP000266745">
    <property type="component" value="Chromosome"/>
</dbReference>
<protein>
    <submittedName>
        <fullName evidence="2">Uncharacterized protein</fullName>
    </submittedName>
</protein>
<dbReference type="KEGG" id="tah:SU86_000235"/>
<reference evidence="2 3" key="1">
    <citation type="journal article" date="2016" name="Sci. Rep.">
        <title>A novel ammonia-oxidizing archaeon from wastewater treatment plant: Its enrichment, physiological and genomic characteristics.</title>
        <authorList>
            <person name="Li Y."/>
            <person name="Ding K."/>
            <person name="Wen X."/>
            <person name="Zhang B."/>
            <person name="Shen B."/>
            <person name="Yang Y."/>
        </authorList>
    </citation>
    <scope>NUCLEOTIDE SEQUENCE [LARGE SCALE GENOMIC DNA]</scope>
    <source>
        <strain evidence="2 3">SAT1</strain>
    </source>
</reference>